<reference evidence="1 2" key="1">
    <citation type="submission" date="2024-08" db="EMBL/GenBank/DDBJ databases">
        <authorList>
            <person name="Lu H."/>
        </authorList>
    </citation>
    <scope>NUCLEOTIDE SEQUENCE [LARGE SCALE GENOMIC DNA]</scope>
    <source>
        <strain evidence="1 2">DXS20W</strain>
    </source>
</reference>
<name>A0ABW7GP77_9BURK</name>
<comment type="caution">
    <text evidence="1">The sequence shown here is derived from an EMBL/GenBank/DDBJ whole genome shotgun (WGS) entry which is preliminary data.</text>
</comment>
<dbReference type="Proteomes" id="UP001606302">
    <property type="component" value="Unassembled WGS sequence"/>
</dbReference>
<evidence type="ECO:0000313" key="1">
    <source>
        <dbReference type="EMBL" id="MFG6463774.1"/>
    </source>
</evidence>
<evidence type="ECO:0000313" key="2">
    <source>
        <dbReference type="Proteomes" id="UP001606302"/>
    </source>
</evidence>
<dbReference type="EMBL" id="JBIGHX010000007">
    <property type="protein sequence ID" value="MFG6463774.1"/>
    <property type="molecule type" value="Genomic_DNA"/>
</dbReference>
<gene>
    <name evidence="1" type="ORF">ACG04Q_19525</name>
</gene>
<proteinExistence type="predicted"/>
<sequence>MKQQEILLSGTTDAAPPVCPQAFDRLWQAAYGAAVSLPHAADRTAGVWRPFDAGRPLMPLLRACAAHLHVAHEDTAVRAGLQARLLQLSVWLCSDEARTGCGRFAAWARDGADWRLIAVHRDLLRQAAACRALAVTRPHRHQQGACPCLAIS</sequence>
<dbReference type="RefSeq" id="WP_394512956.1">
    <property type="nucleotide sequence ID" value="NZ_JBIGHX010000007.1"/>
</dbReference>
<accession>A0ABW7GP77</accession>
<organism evidence="1 2">
    <name type="scientific">Pelomonas lactea</name>
    <dbReference type="NCBI Taxonomy" id="3299030"/>
    <lineage>
        <taxon>Bacteria</taxon>
        <taxon>Pseudomonadati</taxon>
        <taxon>Pseudomonadota</taxon>
        <taxon>Betaproteobacteria</taxon>
        <taxon>Burkholderiales</taxon>
        <taxon>Sphaerotilaceae</taxon>
        <taxon>Roseateles</taxon>
    </lineage>
</organism>
<protein>
    <submittedName>
        <fullName evidence="1">Uncharacterized protein</fullName>
    </submittedName>
</protein>
<keyword evidence="2" id="KW-1185">Reference proteome</keyword>